<comment type="caution">
    <text evidence="8">The sequence shown here is derived from an EMBL/GenBank/DDBJ whole genome shotgun (WGS) entry which is preliminary data.</text>
</comment>
<keyword evidence="4" id="KW-0808">Transferase</keyword>
<dbReference type="SUPFAM" id="SSF64484">
    <property type="entry name" value="beta and beta-prime subunits of DNA dependent RNA-polymerase"/>
    <property type="match status" value="1"/>
</dbReference>
<evidence type="ECO:0000256" key="5">
    <source>
        <dbReference type="ARBA" id="ARBA00022695"/>
    </source>
</evidence>
<name>A0ABP0VIZ1_9BRYO</name>
<dbReference type="EC" id="2.7.7.6" evidence="2"/>
<dbReference type="EMBL" id="CAXAQS010000865">
    <property type="protein sequence ID" value="CAK9253467.1"/>
    <property type="molecule type" value="Genomic_DNA"/>
</dbReference>
<accession>A0ABP0VIZ1</accession>
<comment type="similarity">
    <text evidence="1">Belongs to the RNA polymerase beta chain family.</text>
</comment>
<evidence type="ECO:0000256" key="3">
    <source>
        <dbReference type="ARBA" id="ARBA00022478"/>
    </source>
</evidence>
<dbReference type="PANTHER" id="PTHR20856">
    <property type="entry name" value="DNA-DIRECTED RNA POLYMERASE I SUBUNIT 2"/>
    <property type="match status" value="1"/>
</dbReference>
<keyword evidence="9" id="KW-1185">Reference proteome</keyword>
<dbReference type="InterPro" id="IPR007120">
    <property type="entry name" value="DNA-dir_RNAP_su2_dom"/>
</dbReference>
<gene>
    <name evidence="8" type="ORF">CSSPJE1EN1_LOCUS28845</name>
</gene>
<keyword evidence="5" id="KW-0548">Nucleotidyltransferase</keyword>
<keyword evidence="3" id="KW-0240">DNA-directed RNA polymerase</keyword>
<keyword evidence="6" id="KW-0804">Transcription</keyword>
<evidence type="ECO:0000256" key="6">
    <source>
        <dbReference type="ARBA" id="ARBA00023163"/>
    </source>
</evidence>
<evidence type="ECO:0000256" key="4">
    <source>
        <dbReference type="ARBA" id="ARBA00022679"/>
    </source>
</evidence>
<evidence type="ECO:0000256" key="1">
    <source>
        <dbReference type="ARBA" id="ARBA00006835"/>
    </source>
</evidence>
<proteinExistence type="inferred from homology"/>
<dbReference type="InterPro" id="IPR037033">
    <property type="entry name" value="DNA-dir_RNAP_su2_hyb_sf"/>
</dbReference>
<organism evidence="8 9">
    <name type="scientific">Sphagnum jensenii</name>
    <dbReference type="NCBI Taxonomy" id="128206"/>
    <lineage>
        <taxon>Eukaryota</taxon>
        <taxon>Viridiplantae</taxon>
        <taxon>Streptophyta</taxon>
        <taxon>Embryophyta</taxon>
        <taxon>Bryophyta</taxon>
        <taxon>Sphagnophytina</taxon>
        <taxon>Sphagnopsida</taxon>
        <taxon>Sphagnales</taxon>
        <taxon>Sphagnaceae</taxon>
        <taxon>Sphagnum</taxon>
    </lineage>
</organism>
<evidence type="ECO:0000259" key="7">
    <source>
        <dbReference type="Pfam" id="PF00562"/>
    </source>
</evidence>
<dbReference type="Pfam" id="PF00562">
    <property type="entry name" value="RNA_pol_Rpb2_6"/>
    <property type="match status" value="1"/>
</dbReference>
<evidence type="ECO:0000256" key="2">
    <source>
        <dbReference type="ARBA" id="ARBA00012418"/>
    </source>
</evidence>
<sequence length="718" mass="80817">MLNNEHLKRDYPYLNNVKYDPRLLGFYSGLSPFVGNVTAPRLDMVASHINQALGLHGSQSAMLFAGPEQQLGDHEYRTDRRTQDGMIIAVIPKYPRTSGRIKINENPSLTVIYIGETDKKIHHFVLNSYTALTDGFGYMNTPINQHLLQTGWPLPLYDDKGKEIKFATSPSHKAGLYCMGLNANVAYMTMEETIEDSVCISQSLADRMATDELHQEKIIIRANQHPLNTYGVEDEWKIFPDIGETVNADGVICSLRGPISEETFIPDLIPDLLASRQAMHDETYYGAAGSLVIDLDFNIARPDKLPSRQYAQVEKYTNAIVDYWKKIVAVYIEHRRKPLSEGFSNLVNTAIQRLSAAGHAVAIPGMRKRSRTKLVGKNNRPIEFMEIIITYIRKRPVNLGFKSTDRQGTKGVIGKIIPDADMPIDQHGFRADIVIDPRSIIARMNVGQLYEQAINRTSEFVRRKMKDRLDSGDYETARDILLEYYRDINPNFEVAVRETKNTDAKMRAHVADCVNTYISIHVPPGLDTISPSLIPYLKEKWGVEISPVTFTQRDMDGELIGTFTTKRPVCIGSKYIYLLCKMPHPSSPGVAKVSQYNSPMKTPTSDRIKYPIRQTPVRSGEDEGRMILMDAQDASEWVRLLSLQGNSPKGVDAVVDALLTSPHPTKIERIPLTNKELFTSNTIIGLFNHMMSTVGVEFSTKGPYPTSLRRNNFDASTL</sequence>
<evidence type="ECO:0000313" key="9">
    <source>
        <dbReference type="Proteomes" id="UP001497444"/>
    </source>
</evidence>
<dbReference type="Proteomes" id="UP001497444">
    <property type="component" value="Unassembled WGS sequence"/>
</dbReference>
<protein>
    <recommendedName>
        <fullName evidence="2">DNA-directed RNA polymerase</fullName>
        <ecNumber evidence="2">2.7.7.6</ecNumber>
    </recommendedName>
</protein>
<dbReference type="Gene3D" id="2.40.270.10">
    <property type="entry name" value="DNA-directed RNA polymerase, subunit 2, domain 6"/>
    <property type="match status" value="2"/>
</dbReference>
<feature type="domain" description="DNA-directed RNA polymerase subunit 2 hybrid-binding" evidence="7">
    <location>
        <begin position="175"/>
        <end position="458"/>
    </location>
</feature>
<reference evidence="8" key="1">
    <citation type="submission" date="2024-02" db="EMBL/GenBank/DDBJ databases">
        <authorList>
            <consortium name="ELIXIR-Norway"/>
            <consortium name="Elixir Norway"/>
        </authorList>
    </citation>
    <scope>NUCLEOTIDE SEQUENCE</scope>
</reference>
<evidence type="ECO:0000313" key="8">
    <source>
        <dbReference type="EMBL" id="CAK9253467.1"/>
    </source>
</evidence>
<dbReference type="InterPro" id="IPR015712">
    <property type="entry name" value="DNA-dir_RNA_pol_su2"/>
</dbReference>